<dbReference type="Proteomes" id="UP000694287">
    <property type="component" value="Unassembled WGS sequence"/>
</dbReference>
<name>A0ABS6UUQ1_9PSEU</name>
<dbReference type="EMBL" id="JADQDK010000001">
    <property type="protein sequence ID" value="MBW0135985.1"/>
    <property type="molecule type" value="Genomic_DNA"/>
</dbReference>
<reference evidence="1 2" key="1">
    <citation type="submission" date="2020-11" db="EMBL/GenBank/DDBJ databases">
        <title>Pseudonocardia abyssalis sp. nov. and Pseudonocardia oceani sp. nov., description and phylogenomic analysis of two novel actinomycetes isolated from the deep Southern Ocean.</title>
        <authorList>
            <person name="Parra J."/>
        </authorList>
    </citation>
    <scope>NUCLEOTIDE SEQUENCE [LARGE SCALE GENOMIC DNA]</scope>
    <source>
        <strain evidence="1 2">KRD-168</strain>
    </source>
</reference>
<accession>A0ABS6UUQ1</accession>
<organism evidence="1 2">
    <name type="scientific">Pseudonocardia abyssalis</name>
    <dbReference type="NCBI Taxonomy" id="2792008"/>
    <lineage>
        <taxon>Bacteria</taxon>
        <taxon>Bacillati</taxon>
        <taxon>Actinomycetota</taxon>
        <taxon>Actinomycetes</taxon>
        <taxon>Pseudonocardiales</taxon>
        <taxon>Pseudonocardiaceae</taxon>
        <taxon>Pseudonocardia</taxon>
    </lineage>
</organism>
<keyword evidence="2" id="KW-1185">Reference proteome</keyword>
<gene>
    <name evidence="1" type="ORF">I4I81_17200</name>
</gene>
<dbReference type="RefSeq" id="WP_218616181.1">
    <property type="nucleotide sequence ID" value="NZ_JADQDK010000001.1"/>
</dbReference>
<dbReference type="InterPro" id="IPR019587">
    <property type="entry name" value="Polyketide_cyclase/dehydratase"/>
</dbReference>
<dbReference type="Pfam" id="PF10604">
    <property type="entry name" value="Polyketide_cyc2"/>
    <property type="match status" value="1"/>
</dbReference>
<evidence type="ECO:0000313" key="2">
    <source>
        <dbReference type="Proteomes" id="UP000694287"/>
    </source>
</evidence>
<comment type="caution">
    <text evidence="1">The sequence shown here is derived from an EMBL/GenBank/DDBJ whole genome shotgun (WGS) entry which is preliminary data.</text>
</comment>
<proteinExistence type="predicted"/>
<protein>
    <submittedName>
        <fullName evidence="1">SRPBCC family protein</fullName>
    </submittedName>
</protein>
<evidence type="ECO:0000313" key="1">
    <source>
        <dbReference type="EMBL" id="MBW0135985.1"/>
    </source>
</evidence>
<sequence length="149" mass="15979">MNIDIGEQLDVDRPAAEVWAVVADYAHDPQWRGGVTAMDPTPAGAVRVGQRTDERMRFAGRAYRNAGVVEAVGPGRRFAWRTTAGVDAEGARSVEETGVGTCTVKLELRVRPHGIERLLAPVLRVALRRGLRGDLARLGALVEAGAGAR</sequence>